<gene>
    <name evidence="2" type="ORF">Z043_115082</name>
</gene>
<accession>A0A0P7TY63</accession>
<name>A0A0P7TY63_SCLFO</name>
<protein>
    <submittedName>
        <fullName evidence="2">Uncharacterized protein</fullName>
    </submittedName>
</protein>
<organism evidence="2 3">
    <name type="scientific">Scleropages formosus</name>
    <name type="common">Asian bonytongue</name>
    <name type="synonym">Osteoglossum formosum</name>
    <dbReference type="NCBI Taxonomy" id="113540"/>
    <lineage>
        <taxon>Eukaryota</taxon>
        <taxon>Metazoa</taxon>
        <taxon>Chordata</taxon>
        <taxon>Craniata</taxon>
        <taxon>Vertebrata</taxon>
        <taxon>Euteleostomi</taxon>
        <taxon>Actinopterygii</taxon>
        <taxon>Neopterygii</taxon>
        <taxon>Teleostei</taxon>
        <taxon>Osteoglossocephala</taxon>
        <taxon>Osteoglossomorpha</taxon>
        <taxon>Osteoglossiformes</taxon>
        <taxon>Osteoglossidae</taxon>
        <taxon>Scleropages</taxon>
    </lineage>
</organism>
<dbReference type="Proteomes" id="UP000034805">
    <property type="component" value="Unassembled WGS sequence"/>
</dbReference>
<proteinExistence type="predicted"/>
<evidence type="ECO:0000256" key="1">
    <source>
        <dbReference type="SAM" id="MobiDB-lite"/>
    </source>
</evidence>
<evidence type="ECO:0000313" key="3">
    <source>
        <dbReference type="Proteomes" id="UP000034805"/>
    </source>
</evidence>
<sequence>MLPLRPADIHVTLACPSADDEEALNSIMKDLAALGRCWPQLNSGSKASSKDQLFKQVCSASSEASCPGEPENQLRRAPPGPEAPSLTRLQFITSRLISHPLNPLDLSTREPLRMRASRALRRQSGSQQKNTTG</sequence>
<evidence type="ECO:0000313" key="2">
    <source>
        <dbReference type="EMBL" id="KPP66420.1"/>
    </source>
</evidence>
<comment type="caution">
    <text evidence="2">The sequence shown here is derived from an EMBL/GenBank/DDBJ whole genome shotgun (WGS) entry which is preliminary data.</text>
</comment>
<dbReference type="AlphaFoldDB" id="A0A0P7TY63"/>
<dbReference type="EMBL" id="JARO02005661">
    <property type="protein sequence ID" value="KPP66420.1"/>
    <property type="molecule type" value="Genomic_DNA"/>
</dbReference>
<dbReference type="STRING" id="113540.ENSSFOP00015063178"/>
<reference evidence="2 3" key="1">
    <citation type="submission" date="2015-08" db="EMBL/GenBank/DDBJ databases">
        <title>The genome of the Asian arowana (Scleropages formosus).</title>
        <authorList>
            <person name="Tan M.H."/>
            <person name="Gan H.M."/>
            <person name="Croft L.J."/>
            <person name="Austin C.M."/>
        </authorList>
    </citation>
    <scope>NUCLEOTIDE SEQUENCE [LARGE SCALE GENOMIC DNA]</scope>
    <source>
        <strain evidence="2">Aro1</strain>
    </source>
</reference>
<feature type="region of interest" description="Disordered" evidence="1">
    <location>
        <begin position="60"/>
        <end position="85"/>
    </location>
</feature>